<sequence>MHVIHWKKQAINDLIKIGQHIAKDSPANAGKMIDLIEGKVTPLAAHPQIGRTGRKRGTYELVAHESYVVIYRVLVKKVEILRVKHTAQQWPPASA</sequence>
<dbReference type="PANTHER" id="PTHR33755">
    <property type="entry name" value="TOXIN PARE1-RELATED"/>
    <property type="match status" value="1"/>
</dbReference>
<dbReference type="Pfam" id="PF05016">
    <property type="entry name" value="ParE_toxin"/>
    <property type="match status" value="1"/>
</dbReference>
<protein>
    <recommendedName>
        <fullName evidence="5">Addiction module toxin RelE</fullName>
    </recommendedName>
</protein>
<evidence type="ECO:0000256" key="1">
    <source>
        <dbReference type="ARBA" id="ARBA00006226"/>
    </source>
</evidence>
<dbReference type="NCBIfam" id="TIGR02385">
    <property type="entry name" value="RelE_StbE"/>
    <property type="match status" value="1"/>
</dbReference>
<accession>A0A1E8PNL3</accession>
<dbReference type="InterPro" id="IPR035093">
    <property type="entry name" value="RelE/ParE_toxin_dom_sf"/>
</dbReference>
<dbReference type="Proteomes" id="UP000092634">
    <property type="component" value="Unassembled WGS sequence"/>
</dbReference>
<keyword evidence="2" id="KW-1277">Toxin-antitoxin system</keyword>
<gene>
    <name evidence="3" type="ORF">BA896_023165</name>
</gene>
<dbReference type="AlphaFoldDB" id="A0A1E8PNL3"/>
<evidence type="ECO:0000313" key="4">
    <source>
        <dbReference type="Proteomes" id="UP000092634"/>
    </source>
</evidence>
<reference evidence="3 4" key="1">
    <citation type="submission" date="2016-10" db="EMBL/GenBank/DDBJ databases">
        <title>Updated version of Genome Assembly of Janthinobacterium lividum ERGS5:01.</title>
        <authorList>
            <person name="Kumar R."/>
            <person name="Acharya V."/>
            <person name="Singh D."/>
        </authorList>
    </citation>
    <scope>NUCLEOTIDE SEQUENCE [LARGE SCALE GENOMIC DNA]</scope>
    <source>
        <strain evidence="3 4">ERGS5:01</strain>
    </source>
</reference>
<dbReference type="InterPro" id="IPR051803">
    <property type="entry name" value="TA_system_RelE-like_toxin"/>
</dbReference>
<evidence type="ECO:0000313" key="3">
    <source>
        <dbReference type="EMBL" id="OFJ47567.1"/>
    </source>
</evidence>
<dbReference type="Gene3D" id="3.30.2310.20">
    <property type="entry name" value="RelE-like"/>
    <property type="match status" value="1"/>
</dbReference>
<name>A0A1E8PNL3_9BURK</name>
<organism evidence="3 4">
    <name type="scientific">Janthinobacterium lividum</name>
    <dbReference type="NCBI Taxonomy" id="29581"/>
    <lineage>
        <taxon>Bacteria</taxon>
        <taxon>Pseudomonadati</taxon>
        <taxon>Pseudomonadota</taxon>
        <taxon>Betaproteobacteria</taxon>
        <taxon>Burkholderiales</taxon>
        <taxon>Oxalobacteraceae</taxon>
        <taxon>Janthinobacterium</taxon>
    </lineage>
</organism>
<dbReference type="InterPro" id="IPR007712">
    <property type="entry name" value="RelE/ParE_toxin"/>
</dbReference>
<evidence type="ECO:0000256" key="2">
    <source>
        <dbReference type="ARBA" id="ARBA00022649"/>
    </source>
</evidence>
<evidence type="ECO:0008006" key="5">
    <source>
        <dbReference type="Google" id="ProtNLM"/>
    </source>
</evidence>
<comment type="similarity">
    <text evidence="1">Belongs to the RelE toxin family.</text>
</comment>
<dbReference type="EMBL" id="MAQB02000004">
    <property type="protein sequence ID" value="OFJ47567.1"/>
    <property type="molecule type" value="Genomic_DNA"/>
</dbReference>
<proteinExistence type="inferred from homology"/>
<dbReference type="PANTHER" id="PTHR33755:SF6">
    <property type="entry name" value="PLASMID STABILIZATION SYSTEM PROTEIN"/>
    <property type="match status" value="1"/>
</dbReference>
<comment type="caution">
    <text evidence="3">The sequence shown here is derived from an EMBL/GenBank/DDBJ whole genome shotgun (WGS) entry which is preliminary data.</text>
</comment>